<organism evidence="3 4">
    <name type="scientific">Acanthochromis polyacanthus</name>
    <name type="common">spiny chromis</name>
    <dbReference type="NCBI Taxonomy" id="80966"/>
    <lineage>
        <taxon>Eukaryota</taxon>
        <taxon>Metazoa</taxon>
        <taxon>Chordata</taxon>
        <taxon>Craniata</taxon>
        <taxon>Vertebrata</taxon>
        <taxon>Euteleostomi</taxon>
        <taxon>Actinopterygii</taxon>
        <taxon>Neopterygii</taxon>
        <taxon>Teleostei</taxon>
        <taxon>Neoteleostei</taxon>
        <taxon>Acanthomorphata</taxon>
        <taxon>Ovalentaria</taxon>
        <taxon>Pomacentridae</taxon>
        <taxon>Acanthochromis</taxon>
    </lineage>
</organism>
<keyword evidence="4" id="KW-1185">Reference proteome</keyword>
<dbReference type="InterPro" id="IPR051261">
    <property type="entry name" value="NLR"/>
</dbReference>
<reference evidence="3" key="2">
    <citation type="submission" date="2025-09" db="UniProtKB">
        <authorList>
            <consortium name="Ensembl"/>
        </authorList>
    </citation>
    <scope>IDENTIFICATION</scope>
</reference>
<sequence length="251" mass="28768">MKKMLSLRSIFYSFFRLWDCRLSEISCESLNSALEFNPSHLKHLELSFNQVKDSGVKHLSGFLKNPACRLEYLGLWDCSLSEISSLRDQSRDFRLASHLEHLDLSNNQVKDSGVKHLCGFLENPDCRLETLRLWRCSLSKISCESLSSALKSNPSYLKHLDLSWNKLRDSGVKHLCGFLESPACRLENLGLRNCSLTEMSCRSLNSALKPKPSRLKHLELSRNNLLDTDVNQLFDLVTSPDCSLETLSWKW</sequence>
<dbReference type="Pfam" id="PF13516">
    <property type="entry name" value="LRR_6"/>
    <property type="match status" value="3"/>
</dbReference>
<dbReference type="PANTHER" id="PTHR24106">
    <property type="entry name" value="NACHT, LRR AND CARD DOMAINS-CONTAINING"/>
    <property type="match status" value="1"/>
</dbReference>
<dbReference type="Proteomes" id="UP000257200">
    <property type="component" value="Unplaced"/>
</dbReference>
<dbReference type="AlphaFoldDB" id="A0A3Q1EHV4"/>
<keyword evidence="2" id="KW-0677">Repeat</keyword>
<dbReference type="GeneTree" id="ENSGT01150000286911"/>
<evidence type="ECO:0000313" key="3">
    <source>
        <dbReference type="Ensembl" id="ENSAPOP00000003024.1"/>
    </source>
</evidence>
<dbReference type="PROSITE" id="PS51450">
    <property type="entry name" value="LRR"/>
    <property type="match status" value="1"/>
</dbReference>
<evidence type="ECO:0000256" key="1">
    <source>
        <dbReference type="ARBA" id="ARBA00022614"/>
    </source>
</evidence>
<proteinExistence type="predicted"/>
<name>A0A3Q1EHV4_9TELE</name>
<dbReference type="InterPro" id="IPR001611">
    <property type="entry name" value="Leu-rich_rpt"/>
</dbReference>
<accession>A0A3Q1EHV4</accession>
<dbReference type="SMART" id="SM00368">
    <property type="entry name" value="LRR_RI"/>
    <property type="match status" value="6"/>
</dbReference>
<dbReference type="STRING" id="80966.ENSAPOP00000003024"/>
<dbReference type="Ensembl" id="ENSAPOT00000012446.1">
    <property type="protein sequence ID" value="ENSAPOP00000003024.1"/>
    <property type="gene ID" value="ENSAPOG00000004469.1"/>
</dbReference>
<dbReference type="InParanoid" id="A0A3Q1EHV4"/>
<protein>
    <submittedName>
        <fullName evidence="3">NACHT, LRR and PYD domains-containing protein 14-like</fullName>
    </submittedName>
</protein>
<evidence type="ECO:0000313" key="4">
    <source>
        <dbReference type="Proteomes" id="UP000257200"/>
    </source>
</evidence>
<reference evidence="3" key="1">
    <citation type="submission" date="2025-08" db="UniProtKB">
        <authorList>
            <consortium name="Ensembl"/>
        </authorList>
    </citation>
    <scope>IDENTIFICATION</scope>
</reference>
<dbReference type="Gene3D" id="3.80.10.10">
    <property type="entry name" value="Ribonuclease Inhibitor"/>
    <property type="match status" value="2"/>
</dbReference>
<evidence type="ECO:0000256" key="2">
    <source>
        <dbReference type="ARBA" id="ARBA00022737"/>
    </source>
</evidence>
<dbReference type="SUPFAM" id="SSF52047">
    <property type="entry name" value="RNI-like"/>
    <property type="match status" value="1"/>
</dbReference>
<dbReference type="InterPro" id="IPR032675">
    <property type="entry name" value="LRR_dom_sf"/>
</dbReference>
<keyword evidence="1" id="KW-0433">Leucine-rich repeat</keyword>